<dbReference type="KEGG" id="ckh:LVJ77_05980"/>
<dbReference type="RefSeq" id="WP_027009727.1">
    <property type="nucleotide sequence ID" value="NZ_CP091521.1"/>
</dbReference>
<evidence type="ECO:0000313" key="3">
    <source>
        <dbReference type="Proteomes" id="UP000831534"/>
    </source>
</evidence>
<reference evidence="2" key="2">
    <citation type="submission" date="2024-09" db="EMBL/GenBank/DDBJ databases">
        <authorList>
            <person name="Veyrier F.J."/>
        </authorList>
    </citation>
    <scope>NUCLEOTIDE SEQUENCE</scope>
    <source>
        <strain evidence="2">17694</strain>
    </source>
</reference>
<proteinExistence type="predicted"/>
<feature type="transmembrane region" description="Helical" evidence="1">
    <location>
        <begin position="35"/>
        <end position="58"/>
    </location>
</feature>
<organism evidence="2 3">
    <name type="scientific">Conchiformibius kuhniae</name>
    <dbReference type="NCBI Taxonomy" id="211502"/>
    <lineage>
        <taxon>Bacteria</taxon>
        <taxon>Pseudomonadati</taxon>
        <taxon>Pseudomonadota</taxon>
        <taxon>Betaproteobacteria</taxon>
        <taxon>Neisseriales</taxon>
        <taxon>Neisseriaceae</taxon>
        <taxon>Conchiformibius</taxon>
    </lineage>
</organism>
<keyword evidence="3" id="KW-1185">Reference proteome</keyword>
<evidence type="ECO:0000256" key="1">
    <source>
        <dbReference type="SAM" id="Phobius"/>
    </source>
</evidence>
<dbReference type="EMBL" id="CP091521">
    <property type="protein sequence ID" value="UOP04039.2"/>
    <property type="molecule type" value="Genomic_DNA"/>
</dbReference>
<sequence length="174" mass="18776">MVANCADCFLSGSRNGGQKEMRMDAAPKKSIKAKIWAGISVVLTTIVGIVVASATNILTGLGKDTANDLIKKQLNTSPAVQDVAGKTLSNQSLAEKWQQQQLDETHIAQLDKAYEACRDAVNRSEVDLGDPLAVYEETVRCLAVDEGQGKVLRVLAESQPELAEVLNKLQPQEQ</sequence>
<protein>
    <submittedName>
        <fullName evidence="2">Uncharacterized protein</fullName>
    </submittedName>
</protein>
<name>A0A8T9MS59_9NEIS</name>
<reference evidence="2" key="1">
    <citation type="journal article" date="2022" name="Res Sq">
        <title>Evolution of multicellular longitudinally dividing oral cavity symbionts (Neisseriaceae).</title>
        <authorList>
            <person name="Nyongesa S."/>
            <person name="Weber P."/>
            <person name="Bernet E."/>
            <person name="Pullido F."/>
            <person name="Nieckarz M."/>
            <person name="Delaby M."/>
            <person name="Nieves C."/>
            <person name="Viehboeck T."/>
            <person name="Krause N."/>
            <person name="Rivera-Millot A."/>
            <person name="Nakamura A."/>
            <person name="Vischer N."/>
            <person name="VanNieuwenhze M."/>
            <person name="Brun Y."/>
            <person name="Cava F."/>
            <person name="Bulgheresi S."/>
            <person name="Veyrier F."/>
        </authorList>
    </citation>
    <scope>NUCLEOTIDE SEQUENCE</scope>
    <source>
        <strain evidence="2">17694</strain>
    </source>
</reference>
<keyword evidence="1" id="KW-1133">Transmembrane helix</keyword>
<gene>
    <name evidence="2" type="ORF">LVJ77_05980</name>
</gene>
<keyword evidence="1" id="KW-0812">Transmembrane</keyword>
<evidence type="ECO:0000313" key="2">
    <source>
        <dbReference type="EMBL" id="UOP04039.2"/>
    </source>
</evidence>
<dbReference type="AlphaFoldDB" id="A0A8T9MS59"/>
<keyword evidence="1" id="KW-0472">Membrane</keyword>
<dbReference type="Proteomes" id="UP000831534">
    <property type="component" value="Chromosome"/>
</dbReference>
<accession>A0A8T9MS59</accession>